<evidence type="ECO:0000313" key="1">
    <source>
        <dbReference type="EMBL" id="QAA76573.1"/>
    </source>
</evidence>
<dbReference type="Proteomes" id="UP000287233">
    <property type="component" value="Chromosome"/>
</dbReference>
<dbReference type="EMBL" id="CP034928">
    <property type="protein sequence ID" value="QAA76573.1"/>
    <property type="molecule type" value="Genomic_DNA"/>
</dbReference>
<organism evidence="1 2">
    <name type="scientific">Bipolaricaulis sibiricus</name>
    <dbReference type="NCBI Taxonomy" id="2501609"/>
    <lineage>
        <taxon>Bacteria</taxon>
        <taxon>Candidatus Bipolaricaulota</taxon>
        <taxon>Candidatus Bipolaricaulia</taxon>
        <taxon>Candidatus Bipolaricaulales</taxon>
        <taxon>Candidatus Bipolaricaulaceae</taxon>
        <taxon>Candidatus Bipolaricaulis</taxon>
    </lineage>
</organism>
<accession>A0A410FU78</accession>
<dbReference type="KEGG" id="bih:BIP78_0807"/>
<name>A0A410FU78_BIPS1</name>
<protein>
    <submittedName>
        <fullName evidence="1">Uncharacterized protein</fullName>
    </submittedName>
</protein>
<proteinExistence type="predicted"/>
<sequence>MVEVVIDRDEEGRVQTVTLHSDESAEGLAAEALVEAPILGLRDYLHLDPEVSKEGRAVRFRVDRSDFFLDREIDAVIETMVLGLRFLASARPGRVTVHEVGEGIKV</sequence>
<dbReference type="AlphaFoldDB" id="A0A410FU78"/>
<gene>
    <name evidence="1" type="ORF">BIP78_0807</name>
</gene>
<reference evidence="2" key="1">
    <citation type="submission" date="2018-12" db="EMBL/GenBank/DDBJ databases">
        <title>Complete genome sequence of an uncultured bacterium of the candidate phylum Bipolaricaulota.</title>
        <authorList>
            <person name="Kadnikov V.V."/>
            <person name="Mardanov A.V."/>
            <person name="Beletsky A.V."/>
            <person name="Frank Y.A."/>
            <person name="Karnachuk O.V."/>
            <person name="Ravin N.V."/>
        </authorList>
    </citation>
    <scope>NUCLEOTIDE SEQUENCE [LARGE SCALE GENOMIC DNA]</scope>
</reference>
<evidence type="ECO:0000313" key="2">
    <source>
        <dbReference type="Proteomes" id="UP000287233"/>
    </source>
</evidence>